<dbReference type="RefSeq" id="WP_268236509.1">
    <property type="nucleotide sequence ID" value="NZ_BMJY01000001.1"/>
</dbReference>
<dbReference type="CDD" id="cd06444">
    <property type="entry name" value="DNA_pol_A"/>
    <property type="match status" value="1"/>
</dbReference>
<dbReference type="InterPro" id="IPR043502">
    <property type="entry name" value="DNA/RNA_pol_sf"/>
</dbReference>
<dbReference type="PANTHER" id="PTHR10133:SF27">
    <property type="entry name" value="DNA POLYMERASE NU"/>
    <property type="match status" value="1"/>
</dbReference>
<dbReference type="Pfam" id="PF00476">
    <property type="entry name" value="DNA_pol_A"/>
    <property type="match status" value="1"/>
</dbReference>
<dbReference type="PANTHER" id="PTHR10133">
    <property type="entry name" value="DNA POLYMERASE I"/>
    <property type="match status" value="1"/>
</dbReference>
<dbReference type="AlphaFoldDB" id="A0A917IDT0"/>
<reference evidence="5" key="2">
    <citation type="submission" date="2020-09" db="EMBL/GenBank/DDBJ databases">
        <authorList>
            <person name="Sun Q."/>
            <person name="Zhou Y."/>
        </authorList>
    </citation>
    <scope>NUCLEOTIDE SEQUENCE</scope>
    <source>
        <strain evidence="5">CGMCC 1.15794</strain>
    </source>
</reference>
<dbReference type="NCBIfam" id="NF011538">
    <property type="entry name" value="PRK14975.1-1"/>
    <property type="match status" value="1"/>
</dbReference>
<dbReference type="EMBL" id="BMJY01000001">
    <property type="protein sequence ID" value="GGH36092.1"/>
    <property type="molecule type" value="Genomic_DNA"/>
</dbReference>
<evidence type="ECO:0000313" key="5">
    <source>
        <dbReference type="EMBL" id="GGH36092.1"/>
    </source>
</evidence>
<comment type="catalytic activity">
    <reaction evidence="3">
        <text>DNA(n) + a 2'-deoxyribonucleoside 5'-triphosphate = DNA(n+1) + diphosphate</text>
        <dbReference type="Rhea" id="RHEA:22508"/>
        <dbReference type="Rhea" id="RHEA-COMP:17339"/>
        <dbReference type="Rhea" id="RHEA-COMP:17340"/>
        <dbReference type="ChEBI" id="CHEBI:33019"/>
        <dbReference type="ChEBI" id="CHEBI:61560"/>
        <dbReference type="ChEBI" id="CHEBI:173112"/>
        <dbReference type="EC" id="2.7.7.7"/>
    </reaction>
</comment>
<evidence type="ECO:0000256" key="3">
    <source>
        <dbReference type="ARBA" id="ARBA00049244"/>
    </source>
</evidence>
<evidence type="ECO:0000256" key="1">
    <source>
        <dbReference type="ARBA" id="ARBA00012417"/>
    </source>
</evidence>
<evidence type="ECO:0000313" key="6">
    <source>
        <dbReference type="Proteomes" id="UP000657592"/>
    </source>
</evidence>
<keyword evidence="6" id="KW-1185">Reference proteome</keyword>
<dbReference type="SMART" id="SM00482">
    <property type="entry name" value="POLAc"/>
    <property type="match status" value="1"/>
</dbReference>
<keyword evidence="5" id="KW-0540">Nuclease</keyword>
<feature type="domain" description="DNA-directed DNA polymerase family A palm" evidence="4">
    <location>
        <begin position="327"/>
        <end position="547"/>
    </location>
</feature>
<dbReference type="GO" id="GO:0006302">
    <property type="term" value="P:double-strand break repair"/>
    <property type="evidence" value="ECO:0007669"/>
    <property type="project" value="TreeGrafter"/>
</dbReference>
<sequence>MAEPPCQTGRAERPSPWADADRIVLAHARDSGIVAIALDGADERGRRPLTAGELPAWVAAREADRSVRWVWASTARWYPVLLAAGVRVQRCHDLRLSHAILRDARPTVASLRDEAARPWDAPDVAPAPSQGEVLFELDAPGARSPRDDADEVLAELARQDAALDGAPDAGRLRLLLAAESAGALLAEEMRAAGAPWDAAHHDRILTETLGPRRAGGLPERMARLAAEVRAALGDPTVSLDSHPRLLRALHAAGIMVESTSKWELGEISHPAIPPLLEYKRLSRLLTANGWSWLDEWVRDGRFRPVYVPGGVVTGRWASSGGGALQLPRQLRGALRADPGWRIVDADVAQLEPRVLAAMARDERMAEAARGRDLYAGIVASGAVGTRAEAKLAVLGAMYGATTGDSGRLVPRLRNVFPRAMALVDDAARVGEEGGTVSTWLGRTSPPPDDGWRAAQAAASRAGAAPGEETRARRMARDRGRFTRNFVVQGTAAEWALAWLADLRLRLAQLPPVPPEEAAPRSGPAFARRAHVAFFLHDEVIVHAPAVHADAAAEAMRASAAAAGRLLFGSFPVDFPLELTVSESAAKD</sequence>
<gene>
    <name evidence="5" type="ORF">GCM10010921_05030</name>
</gene>
<evidence type="ECO:0000259" key="4">
    <source>
        <dbReference type="SMART" id="SM00482"/>
    </source>
</evidence>
<keyword evidence="2" id="KW-0235">DNA replication</keyword>
<proteinExistence type="predicted"/>
<dbReference type="GO" id="GO:0004527">
    <property type="term" value="F:exonuclease activity"/>
    <property type="evidence" value="ECO:0007669"/>
    <property type="project" value="UniProtKB-KW"/>
</dbReference>
<protein>
    <recommendedName>
        <fullName evidence="1">DNA-directed DNA polymerase</fullName>
        <ecNumber evidence="1">2.7.7.7</ecNumber>
    </recommendedName>
</protein>
<dbReference type="SUPFAM" id="SSF56672">
    <property type="entry name" value="DNA/RNA polymerases"/>
    <property type="match status" value="1"/>
</dbReference>
<dbReference type="Gene3D" id="1.10.150.20">
    <property type="entry name" value="5' to 3' exonuclease, C-terminal subdomain"/>
    <property type="match status" value="1"/>
</dbReference>
<dbReference type="Proteomes" id="UP000657592">
    <property type="component" value="Unassembled WGS sequence"/>
</dbReference>
<dbReference type="InterPro" id="IPR001098">
    <property type="entry name" value="DNA-dir_DNA_pol_A_palm_dom"/>
</dbReference>
<organism evidence="5 6">
    <name type="scientific">Microbacterium album</name>
    <dbReference type="NCBI Taxonomy" id="2053191"/>
    <lineage>
        <taxon>Bacteria</taxon>
        <taxon>Bacillati</taxon>
        <taxon>Actinomycetota</taxon>
        <taxon>Actinomycetes</taxon>
        <taxon>Micrococcales</taxon>
        <taxon>Microbacteriaceae</taxon>
        <taxon>Microbacterium</taxon>
    </lineage>
</organism>
<keyword evidence="5" id="KW-0269">Exonuclease</keyword>
<accession>A0A917IDT0</accession>
<name>A0A917IDT0_9MICO</name>
<dbReference type="InterPro" id="IPR002298">
    <property type="entry name" value="DNA_polymerase_A"/>
</dbReference>
<dbReference type="EC" id="2.7.7.7" evidence="1"/>
<evidence type="ECO:0000256" key="2">
    <source>
        <dbReference type="ARBA" id="ARBA00022705"/>
    </source>
</evidence>
<dbReference type="GO" id="GO:0003677">
    <property type="term" value="F:DNA binding"/>
    <property type="evidence" value="ECO:0007669"/>
    <property type="project" value="InterPro"/>
</dbReference>
<keyword evidence="5" id="KW-0378">Hydrolase</keyword>
<reference evidence="5" key="1">
    <citation type="journal article" date="2014" name="Int. J. Syst. Evol. Microbiol.">
        <title>Complete genome sequence of Corynebacterium casei LMG S-19264T (=DSM 44701T), isolated from a smear-ripened cheese.</title>
        <authorList>
            <consortium name="US DOE Joint Genome Institute (JGI-PGF)"/>
            <person name="Walter F."/>
            <person name="Albersmeier A."/>
            <person name="Kalinowski J."/>
            <person name="Ruckert C."/>
        </authorList>
    </citation>
    <scope>NUCLEOTIDE SEQUENCE</scope>
    <source>
        <strain evidence="5">CGMCC 1.15794</strain>
    </source>
</reference>
<dbReference type="GO" id="GO:0003887">
    <property type="term" value="F:DNA-directed DNA polymerase activity"/>
    <property type="evidence" value="ECO:0007669"/>
    <property type="project" value="UniProtKB-EC"/>
</dbReference>
<dbReference type="GO" id="GO:0006261">
    <property type="term" value="P:DNA-templated DNA replication"/>
    <property type="evidence" value="ECO:0007669"/>
    <property type="project" value="InterPro"/>
</dbReference>
<comment type="caution">
    <text evidence="5">The sequence shown here is derived from an EMBL/GenBank/DDBJ whole genome shotgun (WGS) entry which is preliminary data.</text>
</comment>
<dbReference type="Gene3D" id="3.30.70.370">
    <property type="match status" value="1"/>
</dbReference>